<dbReference type="RefSeq" id="WP_319010497.1">
    <property type="nucleotide sequence ID" value="NZ_JAWJZF010000377.1"/>
</dbReference>
<sequence>MGATQFAVGLPRYGRRPPVRLLPPLERRTRWRALRDSFLVRFVVALPDGPVEAAWALLEPARKAWWLLVRLWAGPGMRGGWESDAGRLLLAVHGAYWTREGVRADEANCYVRVTDEGVVAVRAKWVDVGEEFGRVHAGVRGTPRLRALRRRVDIGFPDGSWLTVRTLTPGAAELLREVLEAEVPRGAGAAVRG</sequence>
<protein>
    <submittedName>
        <fullName evidence="1">Uncharacterized protein</fullName>
    </submittedName>
</protein>
<organism evidence="1 2">
    <name type="scientific">Streptomyces roseolus</name>
    <dbReference type="NCBI Taxonomy" id="67358"/>
    <lineage>
        <taxon>Bacteria</taxon>
        <taxon>Bacillati</taxon>
        <taxon>Actinomycetota</taxon>
        <taxon>Actinomycetes</taxon>
        <taxon>Kitasatosporales</taxon>
        <taxon>Streptomycetaceae</taxon>
        <taxon>Streptomyces</taxon>
    </lineage>
</organism>
<keyword evidence="2" id="KW-1185">Reference proteome</keyword>
<dbReference type="EMBL" id="JAWJZF010000377">
    <property type="protein sequence ID" value="MDX2294178.1"/>
    <property type="molecule type" value="Genomic_DNA"/>
</dbReference>
<gene>
    <name evidence="1" type="ORF">R2363_18605</name>
</gene>
<evidence type="ECO:0000313" key="2">
    <source>
        <dbReference type="Proteomes" id="UP001278571"/>
    </source>
</evidence>
<name>A0ABU4K8V2_9ACTN</name>
<evidence type="ECO:0000313" key="1">
    <source>
        <dbReference type="EMBL" id="MDX2294178.1"/>
    </source>
</evidence>
<reference evidence="1 2" key="1">
    <citation type="submission" date="2023-10" db="EMBL/GenBank/DDBJ databases">
        <authorList>
            <person name="Wang X.X."/>
        </authorList>
    </citation>
    <scope>NUCLEOTIDE SEQUENCE [LARGE SCALE GENOMIC DNA]</scope>
    <source>
        <strain evidence="1 2">NBRC 12816</strain>
    </source>
</reference>
<proteinExistence type="predicted"/>
<dbReference type="Proteomes" id="UP001278571">
    <property type="component" value="Unassembled WGS sequence"/>
</dbReference>
<accession>A0ABU4K8V2</accession>
<comment type="caution">
    <text evidence="1">The sequence shown here is derived from an EMBL/GenBank/DDBJ whole genome shotgun (WGS) entry which is preliminary data.</text>
</comment>